<feature type="disulfide bond" evidence="8">
    <location>
        <begin position="48"/>
        <end position="61"/>
    </location>
</feature>
<evidence type="ECO:0000256" key="3">
    <source>
        <dbReference type="ARBA" id="ARBA00022703"/>
    </source>
</evidence>
<dbReference type="SMART" id="SM00208">
    <property type="entry name" value="TNFR"/>
    <property type="match status" value="4"/>
</dbReference>
<keyword evidence="5" id="KW-0677">Repeat</keyword>
<dbReference type="PANTHER" id="PTHR23097:SF116">
    <property type="entry name" value="TUMOR NECROSIS FACTOR RECEPTOR SUPERFAMILY MEMBER 6B"/>
    <property type="match status" value="1"/>
</dbReference>
<dbReference type="PROSITE" id="PS50050">
    <property type="entry name" value="TNFR_NGFR_2"/>
    <property type="match status" value="2"/>
</dbReference>
<feature type="disulfide bond" evidence="8">
    <location>
        <begin position="72"/>
        <end position="87"/>
    </location>
</feature>
<evidence type="ECO:0000259" key="10">
    <source>
        <dbReference type="PROSITE" id="PS50050"/>
    </source>
</evidence>
<evidence type="ECO:0000256" key="8">
    <source>
        <dbReference type="PROSITE-ProRule" id="PRU00206"/>
    </source>
</evidence>
<evidence type="ECO:0000256" key="4">
    <source>
        <dbReference type="ARBA" id="ARBA00022729"/>
    </source>
</evidence>
<organism evidence="11 12">
    <name type="scientific">Podarcis lilfordi</name>
    <name type="common">Lilford's wall lizard</name>
    <dbReference type="NCBI Taxonomy" id="74358"/>
    <lineage>
        <taxon>Eukaryota</taxon>
        <taxon>Metazoa</taxon>
        <taxon>Chordata</taxon>
        <taxon>Craniata</taxon>
        <taxon>Vertebrata</taxon>
        <taxon>Euteleostomi</taxon>
        <taxon>Lepidosauria</taxon>
        <taxon>Squamata</taxon>
        <taxon>Bifurcata</taxon>
        <taxon>Unidentata</taxon>
        <taxon>Episquamata</taxon>
        <taxon>Laterata</taxon>
        <taxon>Lacertibaenia</taxon>
        <taxon>Lacertidae</taxon>
        <taxon>Podarcis</taxon>
    </lineage>
</organism>
<feature type="repeat" description="TNFR-Cys" evidence="8">
    <location>
        <begin position="71"/>
        <end position="112"/>
    </location>
</feature>
<dbReference type="InterPro" id="IPR034023">
    <property type="entry name" value="TNFRSF6B_N"/>
</dbReference>
<dbReference type="PANTHER" id="PTHR23097">
    <property type="entry name" value="TUMOR NECROSIS FACTOR RECEPTOR SUPERFAMILY MEMBER"/>
    <property type="match status" value="1"/>
</dbReference>
<accession>A0AA35PA70</accession>
<feature type="domain" description="TNFR-Cys" evidence="10">
    <location>
        <begin position="27"/>
        <end position="69"/>
    </location>
</feature>
<feature type="disulfide bond" evidence="8">
    <location>
        <begin position="94"/>
        <end position="112"/>
    </location>
</feature>
<keyword evidence="12" id="KW-1185">Reference proteome</keyword>
<dbReference type="SUPFAM" id="SSF57586">
    <property type="entry name" value="TNF receptor-like"/>
    <property type="match status" value="2"/>
</dbReference>
<dbReference type="CDD" id="cd10575">
    <property type="entry name" value="TNFRSF6B"/>
    <property type="match status" value="1"/>
</dbReference>
<dbReference type="Gene3D" id="2.10.50.10">
    <property type="entry name" value="Tumor Necrosis Factor Receptor, subunit A, domain 2"/>
    <property type="match status" value="3"/>
</dbReference>
<dbReference type="AlphaFoldDB" id="A0AA35PA70"/>
<feature type="disulfide bond" evidence="8">
    <location>
        <begin position="51"/>
        <end position="69"/>
    </location>
</feature>
<proteinExistence type="predicted"/>
<evidence type="ECO:0000256" key="5">
    <source>
        <dbReference type="ARBA" id="ARBA00022737"/>
    </source>
</evidence>
<protein>
    <submittedName>
        <fullName evidence="11">Tumor necrosis factor receptor superfamily member 6B</fullName>
    </submittedName>
</protein>
<dbReference type="GO" id="GO:0005576">
    <property type="term" value="C:extracellular region"/>
    <property type="evidence" value="ECO:0007669"/>
    <property type="project" value="UniProtKB-SubCell"/>
</dbReference>
<dbReference type="EMBL" id="OX395131">
    <property type="protein sequence ID" value="CAI5778480.1"/>
    <property type="molecule type" value="Genomic_DNA"/>
</dbReference>
<dbReference type="Proteomes" id="UP001178461">
    <property type="component" value="Chromosome 6"/>
</dbReference>
<sequence>MQLYSKRNPFRTLSEWVVLYILLLGAPCSGSYPTYSRRDRRTNEVFVCKQCPPGTYVAEECTNDKDTVCQPCPALHYTQYWNYLKKCLYCNVFCNSLEEEVWPCNGTHNRACQCKAGYHSDLDFCIKHSSCPLGTGVAQLGNPQEDTTCIPCPQGTFSDSVSSTEVCQPHRDCSKQGLAVNVPGNQFHDTFCTVCKMSKANSTKDKADEGPGIGSDCQDAIIDFVPYQVGSQRRLERLLHRINGSAPAAGCDEKSPLVLQVELHAFLIQLKDTLGRQVVVQKLWKALDHMKLQNIQKKIQKHFLSS</sequence>
<comment type="subcellular location">
    <subcellularLocation>
        <location evidence="1">Secreted</location>
    </subcellularLocation>
</comment>
<keyword evidence="2" id="KW-0964">Secreted</keyword>
<keyword evidence="4 9" id="KW-0732">Signal</keyword>
<reference evidence="11" key="1">
    <citation type="submission" date="2022-12" db="EMBL/GenBank/DDBJ databases">
        <authorList>
            <person name="Alioto T."/>
            <person name="Alioto T."/>
            <person name="Gomez Garrido J."/>
        </authorList>
    </citation>
    <scope>NUCLEOTIDE SEQUENCE</scope>
</reference>
<gene>
    <name evidence="11" type="ORF">PODLI_1B003348</name>
</gene>
<keyword evidence="7" id="KW-0325">Glycoprotein</keyword>
<evidence type="ECO:0000256" key="6">
    <source>
        <dbReference type="ARBA" id="ARBA00023157"/>
    </source>
</evidence>
<feature type="chain" id="PRO_5041429569" evidence="9">
    <location>
        <begin position="31"/>
        <end position="306"/>
    </location>
</feature>
<evidence type="ECO:0000313" key="12">
    <source>
        <dbReference type="Proteomes" id="UP001178461"/>
    </source>
</evidence>
<feature type="signal peptide" evidence="9">
    <location>
        <begin position="1"/>
        <end position="30"/>
    </location>
</feature>
<dbReference type="InterPro" id="IPR001368">
    <property type="entry name" value="TNFR/NGFR_Cys_rich_reg"/>
</dbReference>
<keyword evidence="3" id="KW-0053">Apoptosis</keyword>
<evidence type="ECO:0000256" key="2">
    <source>
        <dbReference type="ARBA" id="ARBA00022525"/>
    </source>
</evidence>
<feature type="domain" description="TNFR-Cys" evidence="10">
    <location>
        <begin position="71"/>
        <end position="112"/>
    </location>
</feature>
<comment type="caution">
    <text evidence="8">Lacks conserved residue(s) required for the propagation of feature annotation.</text>
</comment>
<dbReference type="InterPro" id="IPR052459">
    <property type="entry name" value="TNFRSF_decoy_receptor"/>
</dbReference>
<dbReference type="Pfam" id="PF00020">
    <property type="entry name" value="TNFR_c6"/>
    <property type="match status" value="3"/>
</dbReference>
<keyword evidence="6 8" id="KW-1015">Disulfide bond</keyword>
<evidence type="ECO:0000256" key="1">
    <source>
        <dbReference type="ARBA" id="ARBA00004613"/>
    </source>
</evidence>
<feature type="repeat" description="TNFR-Cys" evidence="8">
    <location>
        <begin position="27"/>
        <end position="69"/>
    </location>
</feature>
<dbReference type="GO" id="GO:0006915">
    <property type="term" value="P:apoptotic process"/>
    <property type="evidence" value="ECO:0007669"/>
    <property type="project" value="UniProtKB-KW"/>
</dbReference>
<name>A0AA35PA70_9SAUR</name>
<evidence type="ECO:0000256" key="9">
    <source>
        <dbReference type="SAM" id="SignalP"/>
    </source>
</evidence>
<evidence type="ECO:0000313" key="11">
    <source>
        <dbReference type="EMBL" id="CAI5778480.1"/>
    </source>
</evidence>
<keyword evidence="11" id="KW-0675">Receptor</keyword>
<evidence type="ECO:0000256" key="7">
    <source>
        <dbReference type="ARBA" id="ARBA00023180"/>
    </source>
</evidence>